<evidence type="ECO:0000313" key="1">
    <source>
        <dbReference type="EMBL" id="AGW14132.1"/>
    </source>
</evidence>
<dbReference type="STRING" id="1121448.DGI_2380"/>
<dbReference type="AlphaFoldDB" id="T2GE19"/>
<dbReference type="KEGG" id="dgg:DGI_2380"/>
<dbReference type="PATRIC" id="fig|1121448.10.peg.2333"/>
<accession>T2GE19</accession>
<name>T2GE19_MEGG1</name>
<gene>
    <name evidence="1" type="ORF">DGI_2380</name>
</gene>
<dbReference type="Proteomes" id="UP000016587">
    <property type="component" value="Chromosome"/>
</dbReference>
<evidence type="ECO:0000313" key="2">
    <source>
        <dbReference type="Proteomes" id="UP000016587"/>
    </source>
</evidence>
<protein>
    <submittedName>
        <fullName evidence="1">Putative helix-turn-helix domain of resolvase protein</fullName>
    </submittedName>
</protein>
<reference evidence="2" key="2">
    <citation type="submission" date="2013-07" db="EMBL/GenBank/DDBJ databases">
        <authorList>
            <person name="Morais-Silva F.O."/>
            <person name="Rezende A.M."/>
            <person name="Pimentel C."/>
            <person name="Resende D.M."/>
            <person name="Santos C.I."/>
            <person name="Clemente C."/>
            <person name="de Oliveira L.M."/>
            <person name="da Silva S.M."/>
            <person name="Costa D.A."/>
            <person name="Varela-Raposo A."/>
            <person name="Horacio E.C.A."/>
            <person name="Matos M."/>
            <person name="Flores O."/>
            <person name="Ruiz J.C."/>
            <person name="Rodrigues-Pousada C."/>
        </authorList>
    </citation>
    <scope>NUCLEOTIDE SEQUENCE [LARGE SCALE GENOMIC DNA]</scope>
    <source>
        <strain evidence="2">ATCC 19364 / DSM 1382 / NCIMB 9332 / VKM B-1759</strain>
    </source>
</reference>
<reference evidence="1 2" key="1">
    <citation type="journal article" date="2013" name="J. Bacteriol.">
        <title>Roles of HynAB and Ech, the only two hydrogenases found in the model sulfate reducer Desulfovibrio gigas.</title>
        <authorList>
            <person name="Morais-Silva F.O."/>
            <person name="Santos C.I."/>
            <person name="Rodrigues R."/>
            <person name="Pereira I.A."/>
            <person name="Rodrigues-Pousada C."/>
        </authorList>
    </citation>
    <scope>NUCLEOTIDE SEQUENCE [LARGE SCALE GENOMIC DNA]</scope>
    <source>
        <strain evidence="2">ATCC 19364 / DSM 1382 / NCIMB 9332 / VKM B-1759</strain>
    </source>
</reference>
<dbReference type="Pfam" id="PF08822">
    <property type="entry name" value="DUF1804"/>
    <property type="match status" value="1"/>
</dbReference>
<sequence length="163" mass="18675">MKDYSKVRKKMRQMYAAGKSIDEIAVLFDLQPASVQYHRRIDARNGADWDALRVECRVGETATEEAHQQFLGTLFGCFAEELPKLREITDAAKRLDILRTYSRTYSELIRAVRTDPRIDVGEVVAKTLDLLVDQAIEDGRDDLALWLQASLDAIRDKVRKEFA</sequence>
<dbReference type="EMBL" id="CP006585">
    <property type="protein sequence ID" value="AGW14132.1"/>
    <property type="molecule type" value="Genomic_DNA"/>
</dbReference>
<organism evidence="1 2">
    <name type="scientific">Megalodesulfovibrio gigas (strain ATCC 19364 / DSM 1382 / NCIMB 9332 / VKM B-1759)</name>
    <name type="common">Desulfovibrio gigas</name>
    <dbReference type="NCBI Taxonomy" id="1121448"/>
    <lineage>
        <taxon>Bacteria</taxon>
        <taxon>Pseudomonadati</taxon>
        <taxon>Thermodesulfobacteriota</taxon>
        <taxon>Desulfovibrionia</taxon>
        <taxon>Desulfovibrionales</taxon>
        <taxon>Desulfovibrionaceae</taxon>
        <taxon>Megalodesulfovibrio</taxon>
    </lineage>
</organism>
<proteinExistence type="predicted"/>
<dbReference type="InterPro" id="IPR014926">
    <property type="entry name" value="Phage_D3112_Orf24"/>
</dbReference>
<dbReference type="HOGENOM" id="CLU_1624459_0_0_7"/>
<dbReference type="eggNOG" id="ENOG50319DV">
    <property type="taxonomic scope" value="Bacteria"/>
</dbReference>
<dbReference type="RefSeq" id="WP_021761113.1">
    <property type="nucleotide sequence ID" value="NC_022444.1"/>
</dbReference>
<keyword evidence="2" id="KW-1185">Reference proteome</keyword>